<evidence type="ECO:0000313" key="3">
    <source>
        <dbReference type="Proteomes" id="UP001194468"/>
    </source>
</evidence>
<keyword evidence="3" id="KW-1185">Reference proteome</keyword>
<gene>
    <name evidence="2" type="ORF">L210DRAFT_3513709</name>
</gene>
<feature type="compositionally biased region" description="Basic and acidic residues" evidence="1">
    <location>
        <begin position="82"/>
        <end position="97"/>
    </location>
</feature>
<sequence length="115" mass="12542">MYEKKMLTFHWRIELRHYENIPGNIVDDPGGCSANGETTTSSDELTASRDHADATIESCSDSDAFARIELGADEHVPEDAQCKMEHQSGDTRGHNDAETPANPVEEVAEAASPVI</sequence>
<proteinExistence type="predicted"/>
<evidence type="ECO:0000313" key="2">
    <source>
        <dbReference type="EMBL" id="KAF8414524.1"/>
    </source>
</evidence>
<reference evidence="2" key="2">
    <citation type="journal article" date="2020" name="Nat. Commun.">
        <title>Large-scale genome sequencing of mycorrhizal fungi provides insights into the early evolution of symbiotic traits.</title>
        <authorList>
            <person name="Miyauchi S."/>
            <person name="Kiss E."/>
            <person name="Kuo A."/>
            <person name="Drula E."/>
            <person name="Kohler A."/>
            <person name="Sanchez-Garcia M."/>
            <person name="Morin E."/>
            <person name="Andreopoulos B."/>
            <person name="Barry K.W."/>
            <person name="Bonito G."/>
            <person name="Buee M."/>
            <person name="Carver A."/>
            <person name="Chen C."/>
            <person name="Cichocki N."/>
            <person name="Clum A."/>
            <person name="Culley D."/>
            <person name="Crous P.W."/>
            <person name="Fauchery L."/>
            <person name="Girlanda M."/>
            <person name="Hayes R.D."/>
            <person name="Keri Z."/>
            <person name="LaButti K."/>
            <person name="Lipzen A."/>
            <person name="Lombard V."/>
            <person name="Magnuson J."/>
            <person name="Maillard F."/>
            <person name="Murat C."/>
            <person name="Nolan M."/>
            <person name="Ohm R.A."/>
            <person name="Pangilinan J."/>
            <person name="Pereira M.F."/>
            <person name="Perotto S."/>
            <person name="Peter M."/>
            <person name="Pfister S."/>
            <person name="Riley R."/>
            <person name="Sitrit Y."/>
            <person name="Stielow J.B."/>
            <person name="Szollosi G."/>
            <person name="Zifcakova L."/>
            <person name="Stursova M."/>
            <person name="Spatafora J.W."/>
            <person name="Tedersoo L."/>
            <person name="Vaario L.M."/>
            <person name="Yamada A."/>
            <person name="Yan M."/>
            <person name="Wang P."/>
            <person name="Xu J."/>
            <person name="Bruns T."/>
            <person name="Baldrian P."/>
            <person name="Vilgalys R."/>
            <person name="Dunand C."/>
            <person name="Henrissat B."/>
            <person name="Grigoriev I.V."/>
            <person name="Hibbett D."/>
            <person name="Nagy L.G."/>
            <person name="Martin F.M."/>
        </authorList>
    </citation>
    <scope>NUCLEOTIDE SEQUENCE</scope>
    <source>
        <strain evidence="2">BED1</strain>
    </source>
</reference>
<protein>
    <submittedName>
        <fullName evidence="2">Uncharacterized protein</fullName>
    </submittedName>
</protein>
<feature type="region of interest" description="Disordered" evidence="1">
    <location>
        <begin position="82"/>
        <end position="115"/>
    </location>
</feature>
<reference evidence="2" key="1">
    <citation type="submission" date="2019-10" db="EMBL/GenBank/DDBJ databases">
        <authorList>
            <consortium name="DOE Joint Genome Institute"/>
            <person name="Kuo A."/>
            <person name="Miyauchi S."/>
            <person name="Kiss E."/>
            <person name="Drula E."/>
            <person name="Kohler A."/>
            <person name="Sanchez-Garcia M."/>
            <person name="Andreopoulos B."/>
            <person name="Barry K.W."/>
            <person name="Bonito G."/>
            <person name="Buee M."/>
            <person name="Carver A."/>
            <person name="Chen C."/>
            <person name="Cichocki N."/>
            <person name="Clum A."/>
            <person name="Culley D."/>
            <person name="Crous P.W."/>
            <person name="Fauchery L."/>
            <person name="Girlanda M."/>
            <person name="Hayes R."/>
            <person name="Keri Z."/>
            <person name="LaButti K."/>
            <person name="Lipzen A."/>
            <person name="Lombard V."/>
            <person name="Magnuson J."/>
            <person name="Maillard F."/>
            <person name="Morin E."/>
            <person name="Murat C."/>
            <person name="Nolan M."/>
            <person name="Ohm R."/>
            <person name="Pangilinan J."/>
            <person name="Pereira M."/>
            <person name="Perotto S."/>
            <person name="Peter M."/>
            <person name="Riley R."/>
            <person name="Sitrit Y."/>
            <person name="Stielow B."/>
            <person name="Szollosi G."/>
            <person name="Zifcakova L."/>
            <person name="Stursova M."/>
            <person name="Spatafora J.W."/>
            <person name="Tedersoo L."/>
            <person name="Vaario L.-M."/>
            <person name="Yamada A."/>
            <person name="Yan M."/>
            <person name="Wang P."/>
            <person name="Xu J."/>
            <person name="Bruns T."/>
            <person name="Baldrian P."/>
            <person name="Vilgalys R."/>
            <person name="Henrissat B."/>
            <person name="Grigoriev I.V."/>
            <person name="Hibbett D."/>
            <person name="Nagy L.G."/>
            <person name="Martin F.M."/>
        </authorList>
    </citation>
    <scope>NUCLEOTIDE SEQUENCE</scope>
    <source>
        <strain evidence="2">BED1</strain>
    </source>
</reference>
<feature type="compositionally biased region" description="Polar residues" evidence="1">
    <location>
        <begin position="35"/>
        <end position="45"/>
    </location>
</feature>
<name>A0AAD4B9C3_BOLED</name>
<dbReference type="EMBL" id="WHUW01000495">
    <property type="protein sequence ID" value="KAF8414524.1"/>
    <property type="molecule type" value="Genomic_DNA"/>
</dbReference>
<accession>A0AAD4B9C3</accession>
<feature type="region of interest" description="Disordered" evidence="1">
    <location>
        <begin position="22"/>
        <end position="51"/>
    </location>
</feature>
<comment type="caution">
    <text evidence="2">The sequence shown here is derived from an EMBL/GenBank/DDBJ whole genome shotgun (WGS) entry which is preliminary data.</text>
</comment>
<evidence type="ECO:0000256" key="1">
    <source>
        <dbReference type="SAM" id="MobiDB-lite"/>
    </source>
</evidence>
<organism evidence="2 3">
    <name type="scientific">Boletus edulis BED1</name>
    <dbReference type="NCBI Taxonomy" id="1328754"/>
    <lineage>
        <taxon>Eukaryota</taxon>
        <taxon>Fungi</taxon>
        <taxon>Dikarya</taxon>
        <taxon>Basidiomycota</taxon>
        <taxon>Agaricomycotina</taxon>
        <taxon>Agaricomycetes</taxon>
        <taxon>Agaricomycetidae</taxon>
        <taxon>Boletales</taxon>
        <taxon>Boletineae</taxon>
        <taxon>Boletaceae</taxon>
        <taxon>Boletoideae</taxon>
        <taxon>Boletus</taxon>
    </lineage>
</organism>
<dbReference type="AlphaFoldDB" id="A0AAD4B9C3"/>
<dbReference type="Proteomes" id="UP001194468">
    <property type="component" value="Unassembled WGS sequence"/>
</dbReference>
<feature type="compositionally biased region" description="Low complexity" evidence="1">
    <location>
        <begin position="98"/>
        <end position="115"/>
    </location>
</feature>